<evidence type="ECO:0000313" key="1">
    <source>
        <dbReference type="EMBL" id="SJL10243.1"/>
    </source>
</evidence>
<keyword evidence="2" id="KW-1185">Reference proteome</keyword>
<sequence>MFLHLEEEKHFGHEQLLRTELGGSLEKHGATTPFIMDNIKKYESFACLKTRLQSLDLAIIFAPLAFSVRRSPFLCQCCAL</sequence>
<dbReference type="AlphaFoldDB" id="A0A284RN95"/>
<evidence type="ECO:0000313" key="2">
    <source>
        <dbReference type="Proteomes" id="UP000219338"/>
    </source>
</evidence>
<accession>A0A284RN95</accession>
<protein>
    <submittedName>
        <fullName evidence="1">Uncharacterized protein</fullName>
    </submittedName>
</protein>
<dbReference type="Proteomes" id="UP000219338">
    <property type="component" value="Unassembled WGS sequence"/>
</dbReference>
<dbReference type="EMBL" id="FUEG01000012">
    <property type="protein sequence ID" value="SJL10243.1"/>
    <property type="molecule type" value="Genomic_DNA"/>
</dbReference>
<reference evidence="2" key="1">
    <citation type="journal article" date="2017" name="Nat. Ecol. Evol.">
        <title>Genome expansion and lineage-specific genetic innovations in the forest pathogenic fungi Armillaria.</title>
        <authorList>
            <person name="Sipos G."/>
            <person name="Prasanna A.N."/>
            <person name="Walter M.C."/>
            <person name="O'Connor E."/>
            <person name="Balint B."/>
            <person name="Krizsan K."/>
            <person name="Kiss B."/>
            <person name="Hess J."/>
            <person name="Varga T."/>
            <person name="Slot J."/>
            <person name="Riley R."/>
            <person name="Boka B."/>
            <person name="Rigling D."/>
            <person name="Barry K."/>
            <person name="Lee J."/>
            <person name="Mihaltcheva S."/>
            <person name="LaButti K."/>
            <person name="Lipzen A."/>
            <person name="Waldron R."/>
            <person name="Moloney N.M."/>
            <person name="Sperisen C."/>
            <person name="Kredics L."/>
            <person name="Vagvoelgyi C."/>
            <person name="Patrignani A."/>
            <person name="Fitzpatrick D."/>
            <person name="Nagy I."/>
            <person name="Doyle S."/>
            <person name="Anderson J.B."/>
            <person name="Grigoriev I.V."/>
            <person name="Gueldener U."/>
            <person name="Muensterkoetter M."/>
            <person name="Nagy L.G."/>
        </authorList>
    </citation>
    <scope>NUCLEOTIDE SEQUENCE [LARGE SCALE GENOMIC DNA]</scope>
    <source>
        <strain evidence="2">C18/9</strain>
    </source>
</reference>
<organism evidence="1 2">
    <name type="scientific">Armillaria ostoyae</name>
    <name type="common">Armillaria root rot fungus</name>
    <dbReference type="NCBI Taxonomy" id="47428"/>
    <lineage>
        <taxon>Eukaryota</taxon>
        <taxon>Fungi</taxon>
        <taxon>Dikarya</taxon>
        <taxon>Basidiomycota</taxon>
        <taxon>Agaricomycotina</taxon>
        <taxon>Agaricomycetes</taxon>
        <taxon>Agaricomycetidae</taxon>
        <taxon>Agaricales</taxon>
        <taxon>Marasmiineae</taxon>
        <taxon>Physalacriaceae</taxon>
        <taxon>Armillaria</taxon>
    </lineage>
</organism>
<proteinExistence type="predicted"/>
<gene>
    <name evidence="1" type="ORF">ARMOST_13627</name>
</gene>
<name>A0A284RN95_ARMOS</name>